<gene>
    <name evidence="1" type="ORF">CCMA1212_001219</name>
</gene>
<evidence type="ECO:0000313" key="1">
    <source>
        <dbReference type="EMBL" id="TFB06739.1"/>
    </source>
</evidence>
<dbReference type="GeneID" id="300573103"/>
<sequence length="251" mass="27716">MSCPNHLIIVCCHGIWTGGPSNGSNEDEWLIADFQRGETATFVEHIKAGLRCLAEDCDNAVLAFSGGPTRRETDLSEAQSYANIASSNAFFNIMPSTKNNNPSSKFLIEDRALDSYHNVLFSLTLFYTRFRTWPTYLTIVSHAFKKPRLVDGHCTAIGFPLERTRFVGIDPPGMASGENVDGMKGVGRAVDDWTRDPHGRGEVLAGKRRRRNPWGVWQGVFEDKVVDKGGLVTEGEGEGEALVDGAPRPWE</sequence>
<dbReference type="RefSeq" id="XP_073562940.1">
    <property type="nucleotide sequence ID" value="XM_073698653.1"/>
</dbReference>
<protein>
    <recommendedName>
        <fullName evidence="3">DUF218 domain-containing protein</fullName>
    </recommendedName>
</protein>
<comment type="caution">
    <text evidence="1">The sequence shown here is derived from an EMBL/GenBank/DDBJ whole genome shotgun (WGS) entry which is preliminary data.</text>
</comment>
<accession>A0ABY2HFF1</accession>
<dbReference type="InterPro" id="IPR055323">
    <property type="entry name" value="C57A10.07/YOR238W"/>
</dbReference>
<dbReference type="PANTHER" id="PTHR28110:SF1">
    <property type="entry name" value="TRANSMEMBRANE PROTEIN"/>
    <property type="match status" value="1"/>
</dbReference>
<name>A0ABY2HFF1_9HYPO</name>
<dbReference type="Proteomes" id="UP001642720">
    <property type="component" value="Unassembled WGS sequence"/>
</dbReference>
<organism evidence="1 2">
    <name type="scientific">Trichoderma ghanense</name>
    <dbReference type="NCBI Taxonomy" id="65468"/>
    <lineage>
        <taxon>Eukaryota</taxon>
        <taxon>Fungi</taxon>
        <taxon>Dikarya</taxon>
        <taxon>Ascomycota</taxon>
        <taxon>Pezizomycotina</taxon>
        <taxon>Sordariomycetes</taxon>
        <taxon>Hypocreomycetidae</taxon>
        <taxon>Hypocreales</taxon>
        <taxon>Hypocreaceae</taxon>
        <taxon>Trichoderma</taxon>
    </lineage>
</organism>
<dbReference type="PANTHER" id="PTHR28110">
    <property type="entry name" value="TRANSMEMBRANE PROTEIN"/>
    <property type="match status" value="1"/>
</dbReference>
<reference evidence="1 2" key="1">
    <citation type="submission" date="2018-01" db="EMBL/GenBank/DDBJ databases">
        <title>Genome characterization of the sugarcane-associated fungus Trichoderma ghanense CCMA-1212 and their application in lignocelulose bioconversion.</title>
        <authorList>
            <person name="Steindorff A.S."/>
            <person name="Mendes T.D."/>
            <person name="Vilela E.S.D."/>
            <person name="Rodrigues D.S."/>
            <person name="Formighieri E.F."/>
            <person name="Melo I.S."/>
            <person name="Favaro L.C.L."/>
        </authorList>
    </citation>
    <scope>NUCLEOTIDE SEQUENCE [LARGE SCALE GENOMIC DNA]</scope>
    <source>
        <strain evidence="1 2">CCMA-1212</strain>
    </source>
</reference>
<evidence type="ECO:0000313" key="2">
    <source>
        <dbReference type="Proteomes" id="UP001642720"/>
    </source>
</evidence>
<keyword evidence="2" id="KW-1185">Reference proteome</keyword>
<evidence type="ECO:0008006" key="3">
    <source>
        <dbReference type="Google" id="ProtNLM"/>
    </source>
</evidence>
<proteinExistence type="predicted"/>
<dbReference type="EMBL" id="PPTA01000001">
    <property type="protein sequence ID" value="TFB06739.1"/>
    <property type="molecule type" value="Genomic_DNA"/>
</dbReference>